<reference evidence="1" key="2">
    <citation type="submission" date="2020-11" db="EMBL/GenBank/DDBJ databases">
        <authorList>
            <person name="McCartney M.A."/>
            <person name="Auch B."/>
            <person name="Kono T."/>
            <person name="Mallez S."/>
            <person name="Becker A."/>
            <person name="Gohl D.M."/>
            <person name="Silverstein K.A.T."/>
            <person name="Koren S."/>
            <person name="Bechman K.B."/>
            <person name="Herman A."/>
            <person name="Abrahante J.E."/>
            <person name="Garbe J."/>
        </authorList>
    </citation>
    <scope>NUCLEOTIDE SEQUENCE</scope>
    <source>
        <strain evidence="1">Duluth1</strain>
        <tissue evidence="1">Whole animal</tissue>
    </source>
</reference>
<proteinExistence type="predicted"/>
<sequence>MERNDSCELSCLDGPSASSTELHIECLPLNPMISACVESYRGAINRSESSICNILHTGRFTHGVDGQ</sequence>
<dbReference type="Proteomes" id="UP000828390">
    <property type="component" value="Unassembled WGS sequence"/>
</dbReference>
<name>A0A9D4FD90_DREPO</name>
<accession>A0A9D4FD90</accession>
<evidence type="ECO:0000313" key="1">
    <source>
        <dbReference type="EMBL" id="KAH3795706.1"/>
    </source>
</evidence>
<organism evidence="1 2">
    <name type="scientific">Dreissena polymorpha</name>
    <name type="common">Zebra mussel</name>
    <name type="synonym">Mytilus polymorpha</name>
    <dbReference type="NCBI Taxonomy" id="45954"/>
    <lineage>
        <taxon>Eukaryota</taxon>
        <taxon>Metazoa</taxon>
        <taxon>Spiralia</taxon>
        <taxon>Lophotrochozoa</taxon>
        <taxon>Mollusca</taxon>
        <taxon>Bivalvia</taxon>
        <taxon>Autobranchia</taxon>
        <taxon>Heteroconchia</taxon>
        <taxon>Euheterodonta</taxon>
        <taxon>Imparidentia</taxon>
        <taxon>Neoheterodontei</taxon>
        <taxon>Myida</taxon>
        <taxon>Dreissenoidea</taxon>
        <taxon>Dreissenidae</taxon>
        <taxon>Dreissena</taxon>
    </lineage>
</organism>
<reference evidence="1" key="1">
    <citation type="journal article" date="2019" name="bioRxiv">
        <title>The Genome of the Zebra Mussel, Dreissena polymorpha: A Resource for Invasive Species Research.</title>
        <authorList>
            <person name="McCartney M.A."/>
            <person name="Auch B."/>
            <person name="Kono T."/>
            <person name="Mallez S."/>
            <person name="Zhang Y."/>
            <person name="Obille A."/>
            <person name="Becker A."/>
            <person name="Abrahante J.E."/>
            <person name="Garbe J."/>
            <person name="Badalamenti J.P."/>
            <person name="Herman A."/>
            <person name="Mangelson H."/>
            <person name="Liachko I."/>
            <person name="Sullivan S."/>
            <person name="Sone E.D."/>
            <person name="Koren S."/>
            <person name="Silverstein K.A.T."/>
            <person name="Beckman K.B."/>
            <person name="Gohl D.M."/>
        </authorList>
    </citation>
    <scope>NUCLEOTIDE SEQUENCE</scope>
    <source>
        <strain evidence="1">Duluth1</strain>
        <tissue evidence="1">Whole animal</tissue>
    </source>
</reference>
<evidence type="ECO:0000313" key="2">
    <source>
        <dbReference type="Proteomes" id="UP000828390"/>
    </source>
</evidence>
<comment type="caution">
    <text evidence="1">The sequence shown here is derived from an EMBL/GenBank/DDBJ whole genome shotgun (WGS) entry which is preliminary data.</text>
</comment>
<keyword evidence="2" id="KW-1185">Reference proteome</keyword>
<gene>
    <name evidence="1" type="ORF">DPMN_149263</name>
</gene>
<dbReference type="AlphaFoldDB" id="A0A9D4FD90"/>
<protein>
    <submittedName>
        <fullName evidence="1">Uncharacterized protein</fullName>
    </submittedName>
</protein>
<dbReference type="EMBL" id="JAIWYP010000007">
    <property type="protein sequence ID" value="KAH3795706.1"/>
    <property type="molecule type" value="Genomic_DNA"/>
</dbReference>